<accession>A0A3Q7YFY2</accession>
<dbReference type="GeneID" id="113787060"/>
<proteinExistence type="predicted"/>
<dbReference type="AlphaFoldDB" id="A0A3Q7YFY2"/>
<name>A0A3Q7YFY2_CICAR</name>
<protein>
    <submittedName>
        <fullName evidence="2">Mitochondrial import inner membrane translocase subunit TIM23-2-like isoform X1</fullName>
    </submittedName>
</protein>
<gene>
    <name evidence="2" type="primary">LOC113787060</name>
</gene>
<evidence type="ECO:0000313" key="2">
    <source>
        <dbReference type="RefSeq" id="XP_027191285.1"/>
    </source>
</evidence>
<dbReference type="STRING" id="3827.A0A3Q7YFY2"/>
<organism evidence="1 2">
    <name type="scientific">Cicer arietinum</name>
    <name type="common">Chickpea</name>
    <name type="synonym">Garbanzo</name>
    <dbReference type="NCBI Taxonomy" id="3827"/>
    <lineage>
        <taxon>Eukaryota</taxon>
        <taxon>Viridiplantae</taxon>
        <taxon>Streptophyta</taxon>
        <taxon>Embryophyta</taxon>
        <taxon>Tracheophyta</taxon>
        <taxon>Spermatophyta</taxon>
        <taxon>Magnoliopsida</taxon>
        <taxon>eudicotyledons</taxon>
        <taxon>Gunneridae</taxon>
        <taxon>Pentapetalae</taxon>
        <taxon>rosids</taxon>
        <taxon>fabids</taxon>
        <taxon>Fabales</taxon>
        <taxon>Fabaceae</taxon>
        <taxon>Papilionoideae</taxon>
        <taxon>50 kb inversion clade</taxon>
        <taxon>NPAAA clade</taxon>
        <taxon>Hologalegina</taxon>
        <taxon>IRL clade</taxon>
        <taxon>Cicereae</taxon>
        <taxon>Cicer</taxon>
    </lineage>
</organism>
<evidence type="ECO:0000313" key="1">
    <source>
        <dbReference type="Proteomes" id="UP000087171"/>
    </source>
</evidence>
<dbReference type="KEGG" id="cam:113787060"/>
<dbReference type="RefSeq" id="XP_027191285.1">
    <property type="nucleotide sequence ID" value="XM_027335484.1"/>
</dbReference>
<reference evidence="1" key="1">
    <citation type="journal article" date="2013" name="Nat. Biotechnol.">
        <title>Draft genome sequence of chickpea (Cicer arietinum) provides a resource for trait improvement.</title>
        <authorList>
            <person name="Varshney R.K."/>
            <person name="Song C."/>
            <person name="Saxena R.K."/>
            <person name="Azam S."/>
            <person name="Yu S."/>
            <person name="Sharpe A.G."/>
            <person name="Cannon S."/>
            <person name="Baek J."/>
            <person name="Rosen B.D."/>
            <person name="Tar'an B."/>
            <person name="Millan T."/>
            <person name="Zhang X."/>
            <person name="Ramsay L.D."/>
            <person name="Iwata A."/>
            <person name="Wang Y."/>
            <person name="Nelson W."/>
            <person name="Farmer A.D."/>
            <person name="Gaur P.M."/>
            <person name="Soderlund C."/>
            <person name="Penmetsa R.V."/>
            <person name="Xu C."/>
            <person name="Bharti A.K."/>
            <person name="He W."/>
            <person name="Winter P."/>
            <person name="Zhao S."/>
            <person name="Hane J.K."/>
            <person name="Carrasquilla-Garcia N."/>
            <person name="Condie J.A."/>
            <person name="Upadhyaya H.D."/>
            <person name="Luo M.C."/>
            <person name="Thudi M."/>
            <person name="Gowda C.L."/>
            <person name="Singh N.P."/>
            <person name="Lichtenzveig J."/>
            <person name="Gali K.K."/>
            <person name="Rubio J."/>
            <person name="Nadarajan N."/>
            <person name="Dolezel J."/>
            <person name="Bansal K.C."/>
            <person name="Xu X."/>
            <person name="Edwards D."/>
            <person name="Zhang G."/>
            <person name="Kahl G."/>
            <person name="Gil J."/>
            <person name="Singh K.B."/>
            <person name="Datta S.K."/>
            <person name="Jackson S.A."/>
            <person name="Wang J."/>
            <person name="Cook D.R."/>
        </authorList>
    </citation>
    <scope>NUCLEOTIDE SEQUENCE [LARGE SCALE GENOMIC DNA]</scope>
    <source>
        <strain evidence="1">cv. CDC Frontier</strain>
    </source>
</reference>
<keyword evidence="1" id="KW-1185">Reference proteome</keyword>
<reference evidence="2" key="2">
    <citation type="submission" date="2025-08" db="UniProtKB">
        <authorList>
            <consortium name="RefSeq"/>
        </authorList>
    </citation>
    <scope>IDENTIFICATION</scope>
    <source>
        <tissue evidence="2">Etiolated seedlings</tissue>
    </source>
</reference>
<dbReference type="PaxDb" id="3827-XP_004499908.1"/>
<dbReference type="OrthoDB" id="159299at2759"/>
<sequence>MAHNDSNSDPNPQARFYNPYKDLDIPIQNLYKLSTSPEFLFDEEARRKRSSWGENLTFYTGCGYLGGSIAGVGLVDDIKAFESSDTAKLQMTTSCTLLLRFYLTANGS</sequence>
<dbReference type="Proteomes" id="UP000087171">
    <property type="component" value="Chromosome Ca6"/>
</dbReference>